<dbReference type="OrthoDB" id="6400925at2"/>
<dbReference type="RefSeq" id="WP_054340092.1">
    <property type="nucleotide sequence ID" value="NZ_FTOE01000005.1"/>
</dbReference>
<evidence type="ECO:0000313" key="2">
    <source>
        <dbReference type="Proteomes" id="UP000185999"/>
    </source>
</evidence>
<keyword evidence="2" id="KW-1185">Reference proteome</keyword>
<organism evidence="1 2">
    <name type="scientific">Neptunomonas antarctica</name>
    <dbReference type="NCBI Taxonomy" id="619304"/>
    <lineage>
        <taxon>Bacteria</taxon>
        <taxon>Pseudomonadati</taxon>
        <taxon>Pseudomonadota</taxon>
        <taxon>Gammaproteobacteria</taxon>
        <taxon>Oceanospirillales</taxon>
        <taxon>Oceanospirillaceae</taxon>
        <taxon>Neptunomonas</taxon>
    </lineage>
</organism>
<proteinExistence type="predicted"/>
<accession>A0A1N7LZP7</accession>
<dbReference type="AlphaFoldDB" id="A0A1N7LZP7"/>
<dbReference type="STRING" id="619304.SAMN05421760_10529"/>
<dbReference type="Proteomes" id="UP000185999">
    <property type="component" value="Unassembled WGS sequence"/>
</dbReference>
<protein>
    <submittedName>
        <fullName evidence="1">Uncharacterized protein</fullName>
    </submittedName>
</protein>
<gene>
    <name evidence="1" type="ORF">SAMN05421760_10529</name>
</gene>
<evidence type="ECO:0000313" key="1">
    <source>
        <dbReference type="EMBL" id="SIS79292.1"/>
    </source>
</evidence>
<name>A0A1N7LZP7_9GAMM</name>
<reference evidence="2" key="1">
    <citation type="submission" date="2017-01" db="EMBL/GenBank/DDBJ databases">
        <authorList>
            <person name="Varghese N."/>
            <person name="Submissions S."/>
        </authorList>
    </citation>
    <scope>NUCLEOTIDE SEQUENCE [LARGE SCALE GENOMIC DNA]</scope>
    <source>
        <strain evidence="2">DSM 22306</strain>
    </source>
</reference>
<dbReference type="EMBL" id="FTOE01000005">
    <property type="protein sequence ID" value="SIS79292.1"/>
    <property type="molecule type" value="Genomic_DNA"/>
</dbReference>
<sequence>MTYQINAWLERPDPYIEVTHKVRKIPVIQWNADQIKEMISLGSLCPADFSDLRINEQELIKELFILSCMEENI</sequence>